<sequence length="29" mass="3019">MLMISLLMSPMNVGRYPRPTATGKPAAGG</sequence>
<dbReference type="Proteomes" id="UP000649753">
    <property type="component" value="Unassembled WGS sequence"/>
</dbReference>
<accession>A0A927MAK5</accession>
<reference evidence="1" key="1">
    <citation type="submission" date="2020-10" db="EMBL/GenBank/DDBJ databases">
        <title>Sequencing the genomes of 1000 actinobacteria strains.</title>
        <authorList>
            <person name="Klenk H.-P."/>
        </authorList>
    </citation>
    <scope>NUCLEOTIDE SEQUENCE</scope>
    <source>
        <strain evidence="1">DSM 46832</strain>
    </source>
</reference>
<proteinExistence type="predicted"/>
<evidence type="ECO:0000313" key="1">
    <source>
        <dbReference type="EMBL" id="MBE1490167.1"/>
    </source>
</evidence>
<organism evidence="1 2">
    <name type="scientific">Plantactinospora soyae</name>
    <dbReference type="NCBI Taxonomy" id="1544732"/>
    <lineage>
        <taxon>Bacteria</taxon>
        <taxon>Bacillati</taxon>
        <taxon>Actinomycetota</taxon>
        <taxon>Actinomycetes</taxon>
        <taxon>Micromonosporales</taxon>
        <taxon>Micromonosporaceae</taxon>
        <taxon>Plantactinospora</taxon>
    </lineage>
</organism>
<protein>
    <submittedName>
        <fullName evidence="1">Uncharacterized protein</fullName>
    </submittedName>
</protein>
<comment type="caution">
    <text evidence="1">The sequence shown here is derived from an EMBL/GenBank/DDBJ whole genome shotgun (WGS) entry which is preliminary data.</text>
</comment>
<keyword evidence="2" id="KW-1185">Reference proteome</keyword>
<dbReference type="AlphaFoldDB" id="A0A927MAK5"/>
<evidence type="ECO:0000313" key="2">
    <source>
        <dbReference type="Proteomes" id="UP000649753"/>
    </source>
</evidence>
<name>A0A927MAK5_9ACTN</name>
<dbReference type="EMBL" id="JADBEB010000001">
    <property type="protein sequence ID" value="MBE1490167.1"/>
    <property type="molecule type" value="Genomic_DNA"/>
</dbReference>
<gene>
    <name evidence="1" type="ORF">H4W31_005805</name>
</gene>